<comment type="caution">
    <text evidence="2">The sequence shown here is derived from an EMBL/GenBank/DDBJ whole genome shotgun (WGS) entry which is preliminary data.</text>
</comment>
<reference evidence="2 3" key="1">
    <citation type="submission" date="2019-04" db="EMBL/GenBank/DDBJ databases">
        <title>Crypto-aerobic microbial life in anoxic (sulfidic) marine sediments.</title>
        <authorList>
            <person name="Bhattacharya S."/>
            <person name="Roy C."/>
            <person name="Mondal N."/>
            <person name="Sarkar J."/>
            <person name="Mandal S."/>
            <person name="Rameez M.J."/>
            <person name="Ghosh W."/>
        </authorList>
    </citation>
    <scope>NUCLEOTIDE SEQUENCE [LARGE SCALE GENOMIC DNA]</scope>
    <source>
        <strain evidence="2 3">SBBC</strain>
    </source>
</reference>
<dbReference type="Proteomes" id="UP000306340">
    <property type="component" value="Unassembled WGS sequence"/>
</dbReference>
<dbReference type="InterPro" id="IPR021327">
    <property type="entry name" value="DUF2934"/>
</dbReference>
<dbReference type="EMBL" id="SWAU01000122">
    <property type="protein sequence ID" value="TKA96103.1"/>
    <property type="molecule type" value="Genomic_DNA"/>
</dbReference>
<sequence length="88" mass="9872">MDDERHEHISRLAHEIWEKEGRPEGQDAEHWQAARRLIEASETEGMTVLSDPAAPGDIRSADDRRAKPGVPAAALHRSDAPNRERSAR</sequence>
<dbReference type="AlphaFoldDB" id="A0A4U0Z3R5"/>
<accession>A0A4U0Z3R5</accession>
<dbReference type="Pfam" id="PF11154">
    <property type="entry name" value="DUF2934"/>
    <property type="match status" value="1"/>
</dbReference>
<organism evidence="2 3">
    <name type="scientific">Cereibacter changlensis</name>
    <dbReference type="NCBI Taxonomy" id="402884"/>
    <lineage>
        <taxon>Bacteria</taxon>
        <taxon>Pseudomonadati</taxon>
        <taxon>Pseudomonadota</taxon>
        <taxon>Alphaproteobacteria</taxon>
        <taxon>Rhodobacterales</taxon>
        <taxon>Paracoccaceae</taxon>
        <taxon>Cereibacter</taxon>
    </lineage>
</organism>
<dbReference type="RefSeq" id="WP_136793017.1">
    <property type="nucleotide sequence ID" value="NZ_SWAU01000122.1"/>
</dbReference>
<feature type="region of interest" description="Disordered" evidence="1">
    <location>
        <begin position="45"/>
        <end position="88"/>
    </location>
</feature>
<gene>
    <name evidence="2" type="ORF">FAZ78_13250</name>
</gene>
<name>A0A4U0Z3R5_9RHOB</name>
<evidence type="ECO:0000313" key="2">
    <source>
        <dbReference type="EMBL" id="TKA96103.1"/>
    </source>
</evidence>
<protein>
    <submittedName>
        <fullName evidence="2">DUF2934 domain-containing protein</fullName>
    </submittedName>
</protein>
<feature type="compositionally biased region" description="Basic and acidic residues" evidence="1">
    <location>
        <begin position="76"/>
        <end position="88"/>
    </location>
</feature>
<proteinExistence type="predicted"/>
<evidence type="ECO:0000313" key="3">
    <source>
        <dbReference type="Proteomes" id="UP000306340"/>
    </source>
</evidence>
<evidence type="ECO:0000256" key="1">
    <source>
        <dbReference type="SAM" id="MobiDB-lite"/>
    </source>
</evidence>